<dbReference type="InterPro" id="IPR010359">
    <property type="entry name" value="IrrE_HExxH"/>
</dbReference>
<dbReference type="Gene3D" id="1.10.260.40">
    <property type="entry name" value="lambda repressor-like DNA-binding domains"/>
    <property type="match status" value="1"/>
</dbReference>
<sequence>MNQAELGRRLREARELCGRSQQEAAEAIDAPRTAITQIEAGNRAVSTLELTYLAKLYRVNVTHFFFAEDKIEDISVILHRSEHGFDNDPGSKQKIERCLALCRKGREIEKQVMGESEHLPPFYRLSSPRNTGEAVAQAEQVAEQERRRLGIETMPIQDMGELLVTQGIWVAGTDLPSKISGLFWHHPSIGLAILVNADHVRARRRFSYAHEYGHALMDRERLDPLNVSSADNASEIIEKRANAFAAAFLMPKAGVSDFLQAMNKGQPSKWEQSIFDVATESRIDTQWRSSPGSQTITYKDAASLAHYFGASYQAAVYRLRSLSFLSQKECSELLEHEDFGRSYLHLLGMDKDLEGKDDPNNQKRELRSQIINLAIEAYRRESLSRGQLLELGDDLELNEDEKEILLGLANCAKAG</sequence>
<name>A0AA91DBI6_9GAMM</name>
<evidence type="ECO:0000259" key="2">
    <source>
        <dbReference type="PROSITE" id="PS50943"/>
    </source>
</evidence>
<protein>
    <recommendedName>
        <fullName evidence="2">HTH cro/C1-type domain-containing protein</fullName>
    </recommendedName>
</protein>
<dbReference type="PANTHER" id="PTHR43236">
    <property type="entry name" value="ANTITOXIN HIGA1"/>
    <property type="match status" value="1"/>
</dbReference>
<proteinExistence type="inferred from homology"/>
<gene>
    <name evidence="3" type="ORF">A1356_16225</name>
</gene>
<accession>A0AA91DBI6</accession>
<feature type="domain" description="HTH cro/C1-type" evidence="2">
    <location>
        <begin position="10"/>
        <end position="64"/>
    </location>
</feature>
<comment type="similarity">
    <text evidence="1">Belongs to the short-chain fatty acyl-CoA assimilation regulator (ScfR) family.</text>
</comment>
<dbReference type="SMART" id="SM00530">
    <property type="entry name" value="HTH_XRE"/>
    <property type="match status" value="1"/>
</dbReference>
<dbReference type="PROSITE" id="PS50943">
    <property type="entry name" value="HTH_CROC1"/>
    <property type="match status" value="1"/>
</dbReference>
<dbReference type="GO" id="GO:0003677">
    <property type="term" value="F:DNA binding"/>
    <property type="evidence" value="ECO:0007669"/>
    <property type="project" value="InterPro"/>
</dbReference>
<dbReference type="InterPro" id="IPR001387">
    <property type="entry name" value="Cro/C1-type_HTH"/>
</dbReference>
<evidence type="ECO:0000313" key="3">
    <source>
        <dbReference type="EMBL" id="OAI24226.1"/>
    </source>
</evidence>
<dbReference type="PANTHER" id="PTHR43236:SF2">
    <property type="entry name" value="BLL0069 PROTEIN"/>
    <property type="match status" value="1"/>
</dbReference>
<dbReference type="Pfam" id="PF13560">
    <property type="entry name" value="HTH_31"/>
    <property type="match status" value="1"/>
</dbReference>
<comment type="caution">
    <text evidence="3">The sequence shown here is derived from an EMBL/GenBank/DDBJ whole genome shotgun (WGS) entry which is preliminary data.</text>
</comment>
<keyword evidence="4" id="KW-1185">Reference proteome</keyword>
<dbReference type="SUPFAM" id="SSF47413">
    <property type="entry name" value="lambda repressor-like DNA-binding domains"/>
    <property type="match status" value="1"/>
</dbReference>
<dbReference type="Proteomes" id="UP000077734">
    <property type="component" value="Unassembled WGS sequence"/>
</dbReference>
<evidence type="ECO:0000313" key="4">
    <source>
        <dbReference type="Proteomes" id="UP000077734"/>
    </source>
</evidence>
<organism evidence="3 4">
    <name type="scientific">Methylomonas koyamae</name>
    <dbReference type="NCBI Taxonomy" id="702114"/>
    <lineage>
        <taxon>Bacteria</taxon>
        <taxon>Pseudomonadati</taxon>
        <taxon>Pseudomonadota</taxon>
        <taxon>Gammaproteobacteria</taxon>
        <taxon>Methylococcales</taxon>
        <taxon>Methylococcaceae</taxon>
        <taxon>Methylomonas</taxon>
    </lineage>
</organism>
<dbReference type="InterPro" id="IPR052345">
    <property type="entry name" value="Rad_response_metalloprotease"/>
</dbReference>
<dbReference type="EMBL" id="LUUL01000093">
    <property type="protein sequence ID" value="OAI24226.1"/>
    <property type="molecule type" value="Genomic_DNA"/>
</dbReference>
<evidence type="ECO:0000256" key="1">
    <source>
        <dbReference type="ARBA" id="ARBA00007227"/>
    </source>
</evidence>
<dbReference type="Pfam" id="PF06114">
    <property type="entry name" value="Peptidase_M78"/>
    <property type="match status" value="1"/>
</dbReference>
<dbReference type="Gene3D" id="1.10.10.2910">
    <property type="match status" value="1"/>
</dbReference>
<reference evidence="3 4" key="1">
    <citation type="submission" date="2016-03" db="EMBL/GenBank/DDBJ databases">
        <authorList>
            <person name="Heylen K."/>
            <person name="De Vos P."/>
            <person name="Vekeman B."/>
        </authorList>
    </citation>
    <scope>NUCLEOTIDE SEQUENCE [LARGE SCALE GENOMIC DNA]</scope>
    <source>
        <strain evidence="3 4">R-49807</strain>
    </source>
</reference>
<dbReference type="InterPro" id="IPR010982">
    <property type="entry name" value="Lambda_DNA-bd_dom_sf"/>
</dbReference>
<dbReference type="CDD" id="cd00093">
    <property type="entry name" value="HTH_XRE"/>
    <property type="match status" value="1"/>
</dbReference>
<dbReference type="RefSeq" id="WP_064023792.1">
    <property type="nucleotide sequence ID" value="NZ_LUUL01000093.1"/>
</dbReference>
<dbReference type="AlphaFoldDB" id="A0AA91DBI6"/>